<dbReference type="GO" id="GO:0061630">
    <property type="term" value="F:ubiquitin protein ligase activity"/>
    <property type="evidence" value="ECO:0007669"/>
    <property type="project" value="UniProtKB-UniRule"/>
</dbReference>
<comment type="pathway">
    <text evidence="2">Protein modification; protein ubiquitination.</text>
</comment>
<dbReference type="EC" id="2.3.2.27" evidence="2"/>
<reference evidence="4" key="1">
    <citation type="submission" date="2016-11" db="EMBL/GenBank/DDBJ databases">
        <title>The genome of Nicotiana attenuata.</title>
        <authorList>
            <person name="Xu S."/>
            <person name="Brockmoeller T."/>
            <person name="Gaquerel E."/>
            <person name="Navarro A."/>
            <person name="Kuhl H."/>
            <person name="Gase K."/>
            <person name="Ling Z."/>
            <person name="Zhou W."/>
            <person name="Kreitzer C."/>
            <person name="Stanke M."/>
            <person name="Tang H."/>
            <person name="Lyons E."/>
            <person name="Pandey P."/>
            <person name="Pandey S.P."/>
            <person name="Timmermann B."/>
            <person name="Baldwin I.T."/>
        </authorList>
    </citation>
    <scope>NUCLEOTIDE SEQUENCE [LARGE SCALE GENOMIC DNA]</scope>
    <source>
        <strain evidence="4">UT</strain>
    </source>
</reference>
<keyword evidence="5" id="KW-1185">Reference proteome</keyword>
<dbReference type="InterPro" id="IPR011989">
    <property type="entry name" value="ARM-like"/>
</dbReference>
<evidence type="ECO:0000256" key="1">
    <source>
        <dbReference type="ARBA" id="ARBA00022786"/>
    </source>
</evidence>
<sequence>MSLKQEFFTQVVQVLSDEIFEKASKASLQILVNVCQWGRNRAKAAEADAVRVLVNLLHDSTDKRACELMLMLLDQLCQSAEGRAELLRHTAGLAIVFQENT</sequence>
<name>A0A1J6IC75_NICAT</name>
<evidence type="ECO:0000259" key="3">
    <source>
        <dbReference type="Pfam" id="PF25598"/>
    </source>
</evidence>
<keyword evidence="2" id="KW-0808">Transferase</keyword>
<organism evidence="4 5">
    <name type="scientific">Nicotiana attenuata</name>
    <name type="common">Coyote tobacco</name>
    <dbReference type="NCBI Taxonomy" id="49451"/>
    <lineage>
        <taxon>Eukaryota</taxon>
        <taxon>Viridiplantae</taxon>
        <taxon>Streptophyta</taxon>
        <taxon>Embryophyta</taxon>
        <taxon>Tracheophyta</taxon>
        <taxon>Spermatophyta</taxon>
        <taxon>Magnoliopsida</taxon>
        <taxon>eudicotyledons</taxon>
        <taxon>Gunneridae</taxon>
        <taxon>Pentapetalae</taxon>
        <taxon>asterids</taxon>
        <taxon>lamiids</taxon>
        <taxon>Solanales</taxon>
        <taxon>Solanaceae</taxon>
        <taxon>Nicotianoideae</taxon>
        <taxon>Nicotianeae</taxon>
        <taxon>Nicotiana</taxon>
    </lineage>
</organism>
<dbReference type="Proteomes" id="UP000187609">
    <property type="component" value="Unassembled WGS sequence"/>
</dbReference>
<accession>A0A1J6IC75</accession>
<dbReference type="InterPro" id="IPR016024">
    <property type="entry name" value="ARM-type_fold"/>
</dbReference>
<dbReference type="Gramene" id="OIS96570">
    <property type="protein sequence ID" value="OIS96570"/>
    <property type="gene ID" value="A4A49_55208"/>
</dbReference>
<dbReference type="AlphaFoldDB" id="A0A1J6IC75"/>
<gene>
    <name evidence="4" type="primary">PUB23_3</name>
    <name evidence="4" type="ORF">A4A49_55208</name>
</gene>
<comment type="caution">
    <text evidence="4">The sequence shown here is derived from an EMBL/GenBank/DDBJ whole genome shotgun (WGS) entry which is preliminary data.</text>
</comment>
<dbReference type="SUPFAM" id="SSF48371">
    <property type="entry name" value="ARM repeat"/>
    <property type="match status" value="1"/>
</dbReference>
<dbReference type="EMBL" id="MJEQ01037193">
    <property type="protein sequence ID" value="OIS96570.1"/>
    <property type="molecule type" value="Genomic_DNA"/>
</dbReference>
<dbReference type="SMR" id="A0A1J6IC75"/>
<proteinExistence type="predicted"/>
<evidence type="ECO:0000313" key="5">
    <source>
        <dbReference type="Proteomes" id="UP000187609"/>
    </source>
</evidence>
<protein>
    <recommendedName>
        <fullName evidence="2 3">U-box domain-containing protein</fullName>
        <ecNumber evidence="2">2.3.2.27</ecNumber>
    </recommendedName>
    <alternativeName>
        <fullName evidence="2">RING-type E3 ubiquitin transferase PUB</fullName>
    </alternativeName>
</protein>
<keyword evidence="1 2" id="KW-0833">Ubl conjugation pathway</keyword>
<dbReference type="PANTHER" id="PTHR22849">
    <property type="entry name" value="WDSAM1 PROTEIN"/>
    <property type="match status" value="1"/>
</dbReference>
<dbReference type="Pfam" id="PF25598">
    <property type="entry name" value="ARM_PUB"/>
    <property type="match status" value="1"/>
</dbReference>
<dbReference type="Gene3D" id="1.25.10.10">
    <property type="entry name" value="Leucine-rich Repeat Variant"/>
    <property type="match status" value="1"/>
</dbReference>
<comment type="catalytic activity">
    <reaction evidence="2">
        <text>S-ubiquitinyl-[E2 ubiquitin-conjugating enzyme]-L-cysteine + [acceptor protein]-L-lysine = [E2 ubiquitin-conjugating enzyme]-L-cysteine + N(6)-ubiquitinyl-[acceptor protein]-L-lysine.</text>
        <dbReference type="EC" id="2.3.2.27"/>
    </reaction>
</comment>
<dbReference type="InterPro" id="IPR045185">
    <property type="entry name" value="PUB22/23/24-like"/>
</dbReference>
<dbReference type="InterPro" id="IPR058678">
    <property type="entry name" value="ARM_PUB"/>
</dbReference>
<dbReference type="STRING" id="49451.A0A1J6IC75"/>
<evidence type="ECO:0000313" key="4">
    <source>
        <dbReference type="EMBL" id="OIS96570.1"/>
    </source>
</evidence>
<feature type="domain" description="U-box" evidence="3">
    <location>
        <begin position="2"/>
        <end position="97"/>
    </location>
</feature>
<comment type="function">
    <text evidence="2">Functions as an E3 ubiquitin ligase.</text>
</comment>
<dbReference type="OMA" id="ISEVSIW"/>
<dbReference type="PANTHER" id="PTHR22849:SF132">
    <property type="entry name" value="E3 UBIQUITIN-PROTEIN LIGASE PUB23"/>
    <property type="match status" value="1"/>
</dbReference>
<dbReference type="GO" id="GO:0016567">
    <property type="term" value="P:protein ubiquitination"/>
    <property type="evidence" value="ECO:0007669"/>
    <property type="project" value="UniProtKB-UniRule"/>
</dbReference>
<evidence type="ECO:0000256" key="2">
    <source>
        <dbReference type="RuleBase" id="RU369093"/>
    </source>
</evidence>